<dbReference type="InterPro" id="IPR014982">
    <property type="entry name" value="GSCFA"/>
</dbReference>
<dbReference type="GO" id="GO:0016788">
    <property type="term" value="F:hydrolase activity, acting on ester bonds"/>
    <property type="evidence" value="ECO:0007669"/>
    <property type="project" value="UniProtKB-ARBA"/>
</dbReference>
<evidence type="ECO:0000259" key="2">
    <source>
        <dbReference type="Pfam" id="PF08885"/>
    </source>
</evidence>
<dbReference type="Proteomes" id="UP000256429">
    <property type="component" value="Unassembled WGS sequence"/>
</dbReference>
<comment type="caution">
    <text evidence="3">The sequence shown here is derived from an EMBL/GenBank/DDBJ whole genome shotgun (WGS) entry which is preliminary data.</text>
</comment>
<evidence type="ECO:0000256" key="1">
    <source>
        <dbReference type="SAM" id="Coils"/>
    </source>
</evidence>
<keyword evidence="1" id="KW-0175">Coiled coil</keyword>
<sequence>MNFRTNIQLQKERNQIDYNSKLLLIGSCFSENINKKLNYFKFNTNSNPFGILFNPKAIETLITNAVNLKEYTEKDIFNLNERWHCFDAHSDLSNSNKNELLNSLNSEIKESNKNLKEASHIIITLGTAWVYRFIETDTIVGNCHKVPQKKFLKELLSVKKIIENLDNLIALIKSVNPKVNIIFTVSPVRHLKDGFLENSQSKAHLLTAIHQITDKKAQLYYFPSYEIMMDDLRDYRFYNSDMVHPNETAINYIWEQFKSVWMDDKTFPILKQVDTIQKGLSHKPFNPNSEQHQQFLISLQEKIHHLQKQFPYIVF</sequence>
<dbReference type="EMBL" id="QTTQ01000011">
    <property type="protein sequence ID" value="REE80812.1"/>
    <property type="molecule type" value="Genomic_DNA"/>
</dbReference>
<dbReference type="CDD" id="cd00229">
    <property type="entry name" value="SGNH_hydrolase"/>
    <property type="match status" value="1"/>
</dbReference>
<proteinExistence type="predicted"/>
<dbReference type="InterPro" id="IPR036514">
    <property type="entry name" value="SGNH_hydro_sf"/>
</dbReference>
<dbReference type="Pfam" id="PF08885">
    <property type="entry name" value="GSCFA"/>
    <property type="match status" value="1"/>
</dbReference>
<dbReference type="AlphaFoldDB" id="A0A3D9RVZ6"/>
<feature type="coiled-coil region" evidence="1">
    <location>
        <begin position="94"/>
        <end position="121"/>
    </location>
</feature>
<reference evidence="3 4" key="1">
    <citation type="submission" date="2018-08" db="EMBL/GenBank/DDBJ databases">
        <title>Genomic Encyclopedia of Type Strains, Phase III (KMG-III): the genomes of soil and plant-associated and newly described type strains.</title>
        <authorList>
            <person name="Whitman W."/>
        </authorList>
    </citation>
    <scope>NUCLEOTIDE SEQUENCE [LARGE SCALE GENOMIC DNA]</scope>
    <source>
        <strain evidence="3 4">325-5</strain>
    </source>
</reference>
<accession>A0A3D9RVZ6</accession>
<dbReference type="OrthoDB" id="9807687at2"/>
<dbReference type="RefSeq" id="WP_115881963.1">
    <property type="nucleotide sequence ID" value="NZ_QTTQ01000011.1"/>
</dbReference>
<protein>
    <submittedName>
        <fullName evidence="3">GSCFA family protein</fullName>
    </submittedName>
</protein>
<feature type="domain" description="GSCFA" evidence="2">
    <location>
        <begin position="21"/>
        <end position="257"/>
    </location>
</feature>
<organism evidence="3 4">
    <name type="scientific">Lutibacter oceani</name>
    <dbReference type="NCBI Taxonomy" id="1853311"/>
    <lineage>
        <taxon>Bacteria</taxon>
        <taxon>Pseudomonadati</taxon>
        <taxon>Bacteroidota</taxon>
        <taxon>Flavobacteriia</taxon>
        <taxon>Flavobacteriales</taxon>
        <taxon>Flavobacteriaceae</taxon>
        <taxon>Lutibacter</taxon>
    </lineage>
</organism>
<keyword evidence="4" id="KW-1185">Reference proteome</keyword>
<gene>
    <name evidence="3" type="ORF">BX611_2467</name>
</gene>
<dbReference type="SUPFAM" id="SSF52266">
    <property type="entry name" value="SGNH hydrolase"/>
    <property type="match status" value="1"/>
</dbReference>
<evidence type="ECO:0000313" key="4">
    <source>
        <dbReference type="Proteomes" id="UP000256429"/>
    </source>
</evidence>
<dbReference type="Gene3D" id="3.40.50.1110">
    <property type="entry name" value="SGNH hydrolase"/>
    <property type="match status" value="1"/>
</dbReference>
<evidence type="ECO:0000313" key="3">
    <source>
        <dbReference type="EMBL" id="REE80812.1"/>
    </source>
</evidence>
<name>A0A3D9RVZ6_9FLAO</name>